<keyword evidence="2" id="KW-0732">Signal</keyword>
<sequence length="385" mass="41011">MLLTHLLCLAGISGLTLAQTLPSPDLPSPDTALIVIENRNLTLKDNFYNTTISVPLDRPIDSPITIVDPKLLFHFYLLSPAPVSCTPLFDTVPATKFPTIIGQAFNHYSSVAPPEAADDLDQAKLRFWCSGKLSATASAPANGIPYADFFLEKTDPNNGTTYNETHTLDIGIEGVSSYPTDLSSEGVSQLIVYHVWGVDPNAVTCTPTWTTDNGTLLGRPFGIDESSGRPSDEPGSLGPKLSLACTTPDEEATQDSSAGETRAVPGIATDEKVATVLREPLDGDLQGSNVSYVVPIDQRSKILSIGSSRFYLANTTGVDINAVTCTTTFEQEPLRQDGGEFSLTVSTWSPSFVSSKAPGDVVILCENHLAHGVPVLARGNGEESI</sequence>
<reference evidence="3 4" key="1">
    <citation type="journal article" date="2023" name="G3 (Bethesda)">
        <title>A chromosome-level genome assembly of Zasmidium syzygii isolated from banana leaves.</title>
        <authorList>
            <person name="van Westerhoven A.C."/>
            <person name="Mehrabi R."/>
            <person name="Talebi R."/>
            <person name="Steentjes M.B.F."/>
            <person name="Corcolon B."/>
            <person name="Chong P.A."/>
            <person name="Kema G.H.J."/>
            <person name="Seidl M.F."/>
        </authorList>
    </citation>
    <scope>NUCLEOTIDE SEQUENCE [LARGE SCALE GENOMIC DNA]</scope>
    <source>
        <strain evidence="3 4">P124</strain>
    </source>
</reference>
<evidence type="ECO:0000313" key="3">
    <source>
        <dbReference type="EMBL" id="KAK4501058.1"/>
    </source>
</evidence>
<comment type="caution">
    <text evidence="3">The sequence shown here is derived from an EMBL/GenBank/DDBJ whole genome shotgun (WGS) entry which is preliminary data.</text>
</comment>
<feature type="signal peptide" evidence="2">
    <location>
        <begin position="1"/>
        <end position="18"/>
    </location>
</feature>
<keyword evidence="4" id="KW-1185">Reference proteome</keyword>
<organism evidence="3 4">
    <name type="scientific">Zasmidium cellare</name>
    <name type="common">Wine cellar mold</name>
    <name type="synonym">Racodium cellare</name>
    <dbReference type="NCBI Taxonomy" id="395010"/>
    <lineage>
        <taxon>Eukaryota</taxon>
        <taxon>Fungi</taxon>
        <taxon>Dikarya</taxon>
        <taxon>Ascomycota</taxon>
        <taxon>Pezizomycotina</taxon>
        <taxon>Dothideomycetes</taxon>
        <taxon>Dothideomycetidae</taxon>
        <taxon>Mycosphaerellales</taxon>
        <taxon>Mycosphaerellaceae</taxon>
        <taxon>Zasmidium</taxon>
    </lineage>
</organism>
<proteinExistence type="predicted"/>
<gene>
    <name evidence="3" type="ORF">PRZ48_006864</name>
</gene>
<dbReference type="Proteomes" id="UP001305779">
    <property type="component" value="Unassembled WGS sequence"/>
</dbReference>
<evidence type="ECO:0000313" key="4">
    <source>
        <dbReference type="Proteomes" id="UP001305779"/>
    </source>
</evidence>
<feature type="chain" id="PRO_5047053019" evidence="2">
    <location>
        <begin position="19"/>
        <end position="385"/>
    </location>
</feature>
<name>A0ABR0EIV3_ZASCE</name>
<dbReference type="EMBL" id="JAXOVC010000005">
    <property type="protein sequence ID" value="KAK4501058.1"/>
    <property type="molecule type" value="Genomic_DNA"/>
</dbReference>
<evidence type="ECO:0000256" key="1">
    <source>
        <dbReference type="SAM" id="MobiDB-lite"/>
    </source>
</evidence>
<evidence type="ECO:0000256" key="2">
    <source>
        <dbReference type="SAM" id="SignalP"/>
    </source>
</evidence>
<feature type="region of interest" description="Disordered" evidence="1">
    <location>
        <begin position="219"/>
        <end position="262"/>
    </location>
</feature>
<accession>A0ABR0EIV3</accession>
<protein>
    <submittedName>
        <fullName evidence="3">Uncharacterized protein</fullName>
    </submittedName>
</protein>